<keyword evidence="12" id="KW-1185">Reference proteome</keyword>
<feature type="region of interest" description="Disordered" evidence="9">
    <location>
        <begin position="146"/>
        <end position="167"/>
    </location>
</feature>
<evidence type="ECO:0000256" key="5">
    <source>
        <dbReference type="ARBA" id="ARBA00022679"/>
    </source>
</evidence>
<keyword evidence="6" id="KW-0677">Repeat</keyword>
<evidence type="ECO:0000256" key="9">
    <source>
        <dbReference type="SAM" id="MobiDB-lite"/>
    </source>
</evidence>
<comment type="caution">
    <text evidence="11">The sequence shown here is derived from an EMBL/GenBank/DDBJ whole genome shotgun (WGS) entry which is preliminary data.</text>
</comment>
<keyword evidence="7 8" id="KW-0802">TPR repeat</keyword>
<dbReference type="RefSeq" id="WP_132975940.1">
    <property type="nucleotide sequence ID" value="NZ_SMAO01000002.1"/>
</dbReference>
<dbReference type="Gene3D" id="3.40.50.11380">
    <property type="match status" value="1"/>
</dbReference>
<dbReference type="Proteomes" id="UP000295717">
    <property type="component" value="Unassembled WGS sequence"/>
</dbReference>
<dbReference type="PANTHER" id="PTHR44998">
    <property type="match status" value="1"/>
</dbReference>
<dbReference type="EMBL" id="SMAO01000002">
    <property type="protein sequence ID" value="TCT22804.1"/>
    <property type="molecule type" value="Genomic_DNA"/>
</dbReference>
<evidence type="ECO:0000256" key="4">
    <source>
        <dbReference type="ARBA" id="ARBA00022676"/>
    </source>
</evidence>
<dbReference type="PANTHER" id="PTHR44998:SF1">
    <property type="entry name" value="UDP-N-ACETYLGLUCOSAMINE--PEPTIDE N-ACETYLGLUCOSAMINYLTRANSFERASE 110 KDA SUBUNIT"/>
    <property type="match status" value="1"/>
</dbReference>
<dbReference type="Gene3D" id="1.25.40.10">
    <property type="entry name" value="Tetratricopeptide repeat domain"/>
    <property type="match status" value="3"/>
</dbReference>
<evidence type="ECO:0000256" key="6">
    <source>
        <dbReference type="ARBA" id="ARBA00022737"/>
    </source>
</evidence>
<name>A0A4R3N262_9GAMM</name>
<evidence type="ECO:0000313" key="12">
    <source>
        <dbReference type="Proteomes" id="UP000295717"/>
    </source>
</evidence>
<dbReference type="Pfam" id="PF13432">
    <property type="entry name" value="TPR_16"/>
    <property type="match status" value="2"/>
</dbReference>
<comment type="pathway">
    <text evidence="1">Protein modification; protein glycosylation.</text>
</comment>
<feature type="domain" description="O-GlcNAc transferase C-terminal" evidence="10">
    <location>
        <begin position="633"/>
        <end position="825"/>
    </location>
</feature>
<accession>A0A4R3N262</accession>
<dbReference type="SMART" id="SM00028">
    <property type="entry name" value="TPR"/>
    <property type="match status" value="6"/>
</dbReference>
<comment type="similarity">
    <text evidence="2">Belongs to the glycosyltransferase 41 family. O-GlcNAc transferase subfamily.</text>
</comment>
<keyword evidence="4" id="KW-0328">Glycosyltransferase</keyword>
<dbReference type="SUPFAM" id="SSF48452">
    <property type="entry name" value="TPR-like"/>
    <property type="match status" value="2"/>
</dbReference>
<dbReference type="OrthoDB" id="7058953at2"/>
<evidence type="ECO:0000256" key="8">
    <source>
        <dbReference type="PROSITE-ProRule" id="PRU00339"/>
    </source>
</evidence>
<dbReference type="GO" id="GO:0097363">
    <property type="term" value="F:protein O-acetylglucosaminyltransferase activity"/>
    <property type="evidence" value="ECO:0007669"/>
    <property type="project" value="UniProtKB-EC"/>
</dbReference>
<keyword evidence="5 11" id="KW-0808">Transferase</keyword>
<dbReference type="SUPFAM" id="SSF53756">
    <property type="entry name" value="UDP-Glycosyltransferase/glycogen phosphorylase"/>
    <property type="match status" value="1"/>
</dbReference>
<proteinExistence type="inferred from homology"/>
<evidence type="ECO:0000313" key="11">
    <source>
        <dbReference type="EMBL" id="TCT22804.1"/>
    </source>
</evidence>
<dbReference type="InterPro" id="IPR029489">
    <property type="entry name" value="OGT/SEC/SPY_C"/>
</dbReference>
<sequence length="850" mass="94120">MINYSISWNSGSVQPAAPKPLDPLQEGIQAHRRGDLDQAMGHYVQALRNRPTRAIAHYNLGVALIDAGLGLTSLPFLIHATLLRPDSLIFRYARLFALIHAGRLEQARQLIDDSTQRGLPPETLDYWRNWVANCAAGRNPAELNLASPGLADTTNELPDQAPDLPTTSAAQPGLQQPFEQAIEDYQAGRLQKLVDDLETLLTDFPEWGEGHHLRGLGLMGLQRFEQAVASLQRASELLPGRAEIRDHLGVACVRLGDDEGVRRAFEQALSLNPLRAETWNNAADSALSRGRFDEAFQYALQAVRLKPDLRESSYCLLQAAYRLDALAPENDSAEPIQADRGSALTSAIKTLKTGIERPEQALALAPLLAQIGQYQAAIDILEQSLARFAQHPPMLLGELMMNQRHLCDWRHWSERLSVLSGQVKMNQEAVISPFSALTIPGLKPGDLLRVARQQAASYGIWMDRASELRPAPLKSPDSRLRIGYLSADFQEHATAYLTAGLFERHDRERFEIFAYSSDPDDGGPMRQRLRQAFDHFIDIRSLSHLAAAQRIRDDGIDILIDLKGYTRNARIEILALRPSPLQVTWLGFPGGLGAPFIDYLIADPVVAPSEQAIHYDEAIAYLPDVYAPVDANRQIAVTPTRAEAGLPATGFVFCCFNDPYKITPEVFDRWCALLKAVPHAVLWLYAKSDEVMDNLRREAAIRDVASARLIFARKKPQPEHLARLALADLFLDTQPVNAHTTASDALWMGVPVLTCLGETFAARVAASLLNAVGLPELIATDLDDYQARALRLASQPQELAAIKQRLADAHGSAAFFDTTRFTRNLEALYQRIWDRHTQGLPPAPLAPIQA</sequence>
<dbReference type="InterPro" id="IPR019734">
    <property type="entry name" value="TPR_rpt"/>
</dbReference>
<dbReference type="Gene3D" id="3.40.50.2000">
    <property type="entry name" value="Glycogen Phosphorylase B"/>
    <property type="match status" value="1"/>
</dbReference>
<feature type="repeat" description="TPR" evidence="8">
    <location>
        <begin position="242"/>
        <end position="275"/>
    </location>
</feature>
<evidence type="ECO:0000259" key="10">
    <source>
        <dbReference type="Pfam" id="PF13844"/>
    </source>
</evidence>
<evidence type="ECO:0000256" key="3">
    <source>
        <dbReference type="ARBA" id="ARBA00011970"/>
    </source>
</evidence>
<dbReference type="PROSITE" id="PS50005">
    <property type="entry name" value="TPR"/>
    <property type="match status" value="2"/>
</dbReference>
<gene>
    <name evidence="11" type="ORF">EDC35_102135</name>
</gene>
<dbReference type="Pfam" id="PF13844">
    <property type="entry name" value="Glyco_transf_41"/>
    <property type="match status" value="2"/>
</dbReference>
<feature type="repeat" description="TPR" evidence="8">
    <location>
        <begin position="276"/>
        <end position="309"/>
    </location>
</feature>
<evidence type="ECO:0000256" key="2">
    <source>
        <dbReference type="ARBA" id="ARBA00005386"/>
    </source>
</evidence>
<evidence type="ECO:0000256" key="1">
    <source>
        <dbReference type="ARBA" id="ARBA00004922"/>
    </source>
</evidence>
<organism evidence="11 12">
    <name type="scientific">Thiobaca trueperi</name>
    <dbReference type="NCBI Taxonomy" id="127458"/>
    <lineage>
        <taxon>Bacteria</taxon>
        <taxon>Pseudomonadati</taxon>
        <taxon>Pseudomonadota</taxon>
        <taxon>Gammaproteobacteria</taxon>
        <taxon>Chromatiales</taxon>
        <taxon>Chromatiaceae</taxon>
        <taxon>Thiobaca</taxon>
    </lineage>
</organism>
<dbReference type="InterPro" id="IPR011990">
    <property type="entry name" value="TPR-like_helical_dom_sf"/>
</dbReference>
<evidence type="ECO:0000256" key="7">
    <source>
        <dbReference type="ARBA" id="ARBA00022803"/>
    </source>
</evidence>
<reference evidence="11 12" key="1">
    <citation type="submission" date="2019-03" db="EMBL/GenBank/DDBJ databases">
        <title>Genomic Encyclopedia of Type Strains, Phase IV (KMG-IV): sequencing the most valuable type-strain genomes for metagenomic binning, comparative biology and taxonomic classification.</title>
        <authorList>
            <person name="Goeker M."/>
        </authorList>
    </citation>
    <scope>NUCLEOTIDE SEQUENCE [LARGE SCALE GENOMIC DNA]</scope>
    <source>
        <strain evidence="11 12">DSM 13587</strain>
    </source>
</reference>
<dbReference type="AlphaFoldDB" id="A0A4R3N262"/>
<dbReference type="EC" id="2.4.1.255" evidence="3"/>
<protein>
    <recommendedName>
        <fullName evidence="3">protein O-GlcNAc transferase</fullName>
        <ecNumber evidence="3">2.4.1.255</ecNumber>
    </recommendedName>
</protein>
<feature type="domain" description="O-GlcNAc transferase C-terminal" evidence="10">
    <location>
        <begin position="470"/>
        <end position="626"/>
    </location>
</feature>